<dbReference type="GO" id="GO:0006508">
    <property type="term" value="P:proteolysis"/>
    <property type="evidence" value="ECO:0007669"/>
    <property type="project" value="UniProtKB-KW"/>
</dbReference>
<proteinExistence type="predicted"/>
<accession>A0AA86UKY8</accession>
<keyword evidence="3" id="KW-0645">Protease</keyword>
<comment type="caution">
    <text evidence="3">The sequence shown here is derived from an EMBL/GenBank/DDBJ whole genome shotgun (WGS) entry which is preliminary data.</text>
</comment>
<dbReference type="PANTHER" id="PTHR12419:SF10">
    <property type="entry name" value="DEUBIQUITINASE OTUD6B"/>
    <property type="match status" value="1"/>
</dbReference>
<gene>
    <name evidence="4" type="ORF">HINF_LOCUS4004</name>
    <name evidence="3" type="ORF">HINF_LOCUS49920</name>
</gene>
<feature type="compositionally biased region" description="Polar residues" evidence="1">
    <location>
        <begin position="1"/>
        <end position="15"/>
    </location>
</feature>
<dbReference type="EMBL" id="CAXDID020000007">
    <property type="protein sequence ID" value="CAL5976814.1"/>
    <property type="molecule type" value="Genomic_DNA"/>
</dbReference>
<evidence type="ECO:0000313" key="5">
    <source>
        <dbReference type="Proteomes" id="UP001642409"/>
    </source>
</evidence>
<sequence length="251" mass="29034">MKPQILTSYPSVQSESKNEKVKRHQKERKDLELYIRQQKVANKVGNVWLAELKQLQQQSDQVEEVDNTEQMLLEIRQNNAVLQKKAEKTLNSLNKQSDLDKAMNEYRRTEKTSDKEWELAKLTAVLAENKRQMRYIQADGNCLYSSLEHALKTSNLRQRLHQYIVQTPSAQSLVKDVYADLNEYLAGLKSTEWGDELEIALLSTHLKVKIIVYNAFMRPIVYGEENTNSAEIVFCRYQIPGAAHYNGVDSL</sequence>
<dbReference type="InterPro" id="IPR038765">
    <property type="entry name" value="Papain-like_cys_pep_sf"/>
</dbReference>
<dbReference type="Gene3D" id="3.90.70.80">
    <property type="match status" value="1"/>
</dbReference>
<dbReference type="SUPFAM" id="SSF54001">
    <property type="entry name" value="Cysteine proteinases"/>
    <property type="match status" value="1"/>
</dbReference>
<dbReference type="EMBL" id="CATOUU010000952">
    <property type="protein sequence ID" value="CAI9962275.1"/>
    <property type="molecule type" value="Genomic_DNA"/>
</dbReference>
<dbReference type="PROSITE" id="PS50802">
    <property type="entry name" value="OTU"/>
    <property type="match status" value="1"/>
</dbReference>
<protein>
    <submittedName>
        <fullName evidence="3">OTU-like cysteine protease domain-containing protein</fullName>
    </submittedName>
    <submittedName>
        <fullName evidence="4">OTU-like_cysteine protease domain-containing protein</fullName>
    </submittedName>
</protein>
<feature type="domain" description="OTU" evidence="2">
    <location>
        <begin position="131"/>
        <end position="251"/>
    </location>
</feature>
<dbReference type="GO" id="GO:0016579">
    <property type="term" value="P:protein deubiquitination"/>
    <property type="evidence" value="ECO:0007669"/>
    <property type="project" value="TreeGrafter"/>
</dbReference>
<dbReference type="GO" id="GO:0004843">
    <property type="term" value="F:cysteine-type deubiquitinase activity"/>
    <property type="evidence" value="ECO:0007669"/>
    <property type="project" value="TreeGrafter"/>
</dbReference>
<evidence type="ECO:0000313" key="4">
    <source>
        <dbReference type="EMBL" id="CAL5976814.1"/>
    </source>
</evidence>
<feature type="region of interest" description="Disordered" evidence="1">
    <location>
        <begin position="1"/>
        <end position="27"/>
    </location>
</feature>
<evidence type="ECO:0000256" key="1">
    <source>
        <dbReference type="SAM" id="MobiDB-lite"/>
    </source>
</evidence>
<dbReference type="PANTHER" id="PTHR12419">
    <property type="entry name" value="OTU DOMAIN CONTAINING PROTEIN"/>
    <property type="match status" value="1"/>
</dbReference>
<name>A0AA86UKY8_9EUKA</name>
<reference evidence="3" key="1">
    <citation type="submission" date="2023-06" db="EMBL/GenBank/DDBJ databases">
        <authorList>
            <person name="Kurt Z."/>
        </authorList>
    </citation>
    <scope>NUCLEOTIDE SEQUENCE</scope>
</reference>
<keyword evidence="3" id="KW-0378">Hydrolase</keyword>
<evidence type="ECO:0000313" key="3">
    <source>
        <dbReference type="EMBL" id="CAI9962275.1"/>
    </source>
</evidence>
<dbReference type="InterPro" id="IPR050704">
    <property type="entry name" value="Peptidase_C85-like"/>
</dbReference>
<dbReference type="AlphaFoldDB" id="A0AA86UKY8"/>
<organism evidence="3">
    <name type="scientific">Hexamita inflata</name>
    <dbReference type="NCBI Taxonomy" id="28002"/>
    <lineage>
        <taxon>Eukaryota</taxon>
        <taxon>Metamonada</taxon>
        <taxon>Diplomonadida</taxon>
        <taxon>Hexamitidae</taxon>
        <taxon>Hexamitinae</taxon>
        <taxon>Hexamita</taxon>
    </lineage>
</organism>
<dbReference type="InterPro" id="IPR003323">
    <property type="entry name" value="OTU_dom"/>
</dbReference>
<dbReference type="Pfam" id="PF02338">
    <property type="entry name" value="OTU"/>
    <property type="match status" value="1"/>
</dbReference>
<evidence type="ECO:0000259" key="2">
    <source>
        <dbReference type="PROSITE" id="PS50802"/>
    </source>
</evidence>
<keyword evidence="5" id="KW-1185">Reference proteome</keyword>
<reference evidence="4 5" key="2">
    <citation type="submission" date="2024-07" db="EMBL/GenBank/DDBJ databases">
        <authorList>
            <person name="Akdeniz Z."/>
        </authorList>
    </citation>
    <scope>NUCLEOTIDE SEQUENCE [LARGE SCALE GENOMIC DNA]</scope>
</reference>
<dbReference type="Proteomes" id="UP001642409">
    <property type="component" value="Unassembled WGS sequence"/>
</dbReference>